<keyword evidence="1" id="KW-0472">Membrane</keyword>
<dbReference type="KEGG" id="anr:Ana3638_20545"/>
<dbReference type="Proteomes" id="UP000464314">
    <property type="component" value="Chromosome"/>
</dbReference>
<protein>
    <submittedName>
        <fullName evidence="2">Uncharacterized protein</fullName>
    </submittedName>
</protein>
<keyword evidence="1" id="KW-0812">Transmembrane</keyword>
<keyword evidence="3" id="KW-1185">Reference proteome</keyword>
<proteinExistence type="predicted"/>
<feature type="transmembrane region" description="Helical" evidence="1">
    <location>
        <begin position="7"/>
        <end position="26"/>
    </location>
</feature>
<name>A0A6P1TQW3_9FIRM</name>
<evidence type="ECO:0000313" key="2">
    <source>
        <dbReference type="EMBL" id="QHQ62873.1"/>
    </source>
</evidence>
<evidence type="ECO:0000256" key="1">
    <source>
        <dbReference type="SAM" id="Phobius"/>
    </source>
</evidence>
<accession>A0A6P1TQW3</accession>
<dbReference type="EMBL" id="CP048000">
    <property type="protein sequence ID" value="QHQ62873.1"/>
    <property type="molecule type" value="Genomic_DNA"/>
</dbReference>
<evidence type="ECO:0000313" key="3">
    <source>
        <dbReference type="Proteomes" id="UP000464314"/>
    </source>
</evidence>
<sequence length="126" mass="14717">MQNVTKFLEMAASLLIFCIALTFLLYQTRLLNDFIMAIKAQISNQDIFYEQERSLDEIQEGKVSYAEVIATLFGDLDYDIQINNMTILKENYNCQIFDFTTVPKREYTKSYQYDSSGNIVKVIYKS</sequence>
<reference evidence="2 3" key="1">
    <citation type="submission" date="2020-01" db="EMBL/GenBank/DDBJ databases">
        <title>Genome analysis of Anaerocolumna sp. CBA3638.</title>
        <authorList>
            <person name="Kim J."/>
            <person name="Roh S.W."/>
        </authorList>
    </citation>
    <scope>NUCLEOTIDE SEQUENCE [LARGE SCALE GENOMIC DNA]</scope>
    <source>
        <strain evidence="2 3">CBA3638</strain>
    </source>
</reference>
<keyword evidence="1" id="KW-1133">Transmembrane helix</keyword>
<organism evidence="2 3">
    <name type="scientific">Anaerocolumna sedimenticola</name>
    <dbReference type="NCBI Taxonomy" id="2696063"/>
    <lineage>
        <taxon>Bacteria</taxon>
        <taxon>Bacillati</taxon>
        <taxon>Bacillota</taxon>
        <taxon>Clostridia</taxon>
        <taxon>Lachnospirales</taxon>
        <taxon>Lachnospiraceae</taxon>
        <taxon>Anaerocolumna</taxon>
    </lineage>
</organism>
<dbReference type="RefSeq" id="WP_161839695.1">
    <property type="nucleotide sequence ID" value="NZ_CP048000.1"/>
</dbReference>
<dbReference type="AlphaFoldDB" id="A0A6P1TQW3"/>
<gene>
    <name evidence="2" type="ORF">Ana3638_20545</name>
</gene>